<organism evidence="2 3">
    <name type="scientific">Datura stramonium</name>
    <name type="common">Jimsonweed</name>
    <name type="synonym">Common thornapple</name>
    <dbReference type="NCBI Taxonomy" id="4076"/>
    <lineage>
        <taxon>Eukaryota</taxon>
        <taxon>Viridiplantae</taxon>
        <taxon>Streptophyta</taxon>
        <taxon>Embryophyta</taxon>
        <taxon>Tracheophyta</taxon>
        <taxon>Spermatophyta</taxon>
        <taxon>Magnoliopsida</taxon>
        <taxon>eudicotyledons</taxon>
        <taxon>Gunneridae</taxon>
        <taxon>Pentapetalae</taxon>
        <taxon>asterids</taxon>
        <taxon>lamiids</taxon>
        <taxon>Solanales</taxon>
        <taxon>Solanaceae</taxon>
        <taxon>Solanoideae</taxon>
        <taxon>Datureae</taxon>
        <taxon>Datura</taxon>
    </lineage>
</organism>
<keyword evidence="3" id="KW-1185">Reference proteome</keyword>
<proteinExistence type="predicted"/>
<comment type="caution">
    <text evidence="2">The sequence shown here is derived from an EMBL/GenBank/DDBJ whole genome shotgun (WGS) entry which is preliminary data.</text>
</comment>
<protein>
    <submittedName>
        <fullName evidence="2">Uncharacterized protein</fullName>
    </submittedName>
</protein>
<evidence type="ECO:0000313" key="3">
    <source>
        <dbReference type="Proteomes" id="UP000823775"/>
    </source>
</evidence>
<feature type="region of interest" description="Disordered" evidence="1">
    <location>
        <begin position="13"/>
        <end position="33"/>
    </location>
</feature>
<evidence type="ECO:0000313" key="2">
    <source>
        <dbReference type="EMBL" id="MCD9640834.1"/>
    </source>
</evidence>
<feature type="non-terminal residue" evidence="2">
    <location>
        <position position="1"/>
    </location>
</feature>
<name>A0ABS8V2D2_DATST</name>
<sequence>FIRGRMFPRGDIVTPQKFLRPNPKLGMKNRKKRPVKMVISHPADSFLIFNERYNDPLLKVTTHCDARSDKPKIMSKSSHEPMSQVMSH</sequence>
<gene>
    <name evidence="2" type="ORF">HAX54_026494</name>
</gene>
<feature type="region of interest" description="Disordered" evidence="1">
    <location>
        <begin position="68"/>
        <end position="88"/>
    </location>
</feature>
<accession>A0ABS8V2D2</accession>
<reference evidence="2 3" key="1">
    <citation type="journal article" date="2021" name="BMC Genomics">
        <title>Datura genome reveals duplications of psychoactive alkaloid biosynthetic genes and high mutation rate following tissue culture.</title>
        <authorList>
            <person name="Rajewski A."/>
            <person name="Carter-House D."/>
            <person name="Stajich J."/>
            <person name="Litt A."/>
        </authorList>
    </citation>
    <scope>NUCLEOTIDE SEQUENCE [LARGE SCALE GENOMIC DNA]</scope>
    <source>
        <strain evidence="2">AR-01</strain>
    </source>
</reference>
<evidence type="ECO:0000256" key="1">
    <source>
        <dbReference type="SAM" id="MobiDB-lite"/>
    </source>
</evidence>
<dbReference type="EMBL" id="JACEIK010003219">
    <property type="protein sequence ID" value="MCD9640834.1"/>
    <property type="molecule type" value="Genomic_DNA"/>
</dbReference>
<dbReference type="Proteomes" id="UP000823775">
    <property type="component" value="Unassembled WGS sequence"/>
</dbReference>